<dbReference type="GO" id="GO:0004803">
    <property type="term" value="F:transposase activity"/>
    <property type="evidence" value="ECO:0007669"/>
    <property type="project" value="InterPro"/>
</dbReference>
<evidence type="ECO:0000256" key="1">
    <source>
        <dbReference type="ARBA" id="ARBA00009402"/>
    </source>
</evidence>
<dbReference type="EMBL" id="WPHM01000037">
    <property type="protein sequence ID" value="MUZ61091.1"/>
    <property type="molecule type" value="Genomic_DNA"/>
</dbReference>
<evidence type="ECO:0000256" key="3">
    <source>
        <dbReference type="ARBA" id="ARBA00023125"/>
    </source>
</evidence>
<evidence type="ECO:0000259" key="5">
    <source>
        <dbReference type="Pfam" id="PF01526"/>
    </source>
</evidence>
<feature type="domain" description="Tn3 transposase DDE" evidence="5">
    <location>
        <begin position="579"/>
        <end position="901"/>
    </location>
</feature>
<reference evidence="7 8" key="1">
    <citation type="submission" date="2019-12" db="EMBL/GenBank/DDBJ databases">
        <title>Whole-genome sequencing of Allorhizobium vitis.</title>
        <authorList>
            <person name="Gan H.M."/>
            <person name="Szegedi E."/>
            <person name="Burr T."/>
            <person name="Savka M.A."/>
        </authorList>
    </citation>
    <scope>NUCLEOTIDE SEQUENCE [LARGE SCALE GENOMIC DNA]</scope>
    <source>
        <strain evidence="7 8">CG989</strain>
    </source>
</reference>
<sequence length="911" mass="101225">MRKHELLNDGERKQLLNIPENRDDLVRLYTFEPVEIDLIRQRREDHNRLGVALQLALLRYPGMTMAQMLDSGALTDDLIIFIAEQIGIPVQTLSDYGLRGQTMTDHARELALALGMRPAARSDIPMMIEAAASSAWATDKGMPIAKGIVEALRQAKIVLPAPATIERAGIAGRARARKLATQTLMSGLKPAQVEMLDKLSIADPATGTSPLAWLKAIPVVSKPDNVREIIDRLMFVRKIGIPAQTGSTLHPDRYLQFVREARMSPAYMIERYAPSRRRATVVAFLIDIEERLTDAAIDMADKLIGSMFTRAKNSQARRYVATSKDVSRLMRLFRGTIDALANAIESDSDPLEAIDTSVGWATLLRVRHEVEAIAETADQDPLILAADRYTTLRKFAPALIEALEFKAGRGNTRTLAAIRLLADLNRSGKRDLPPDVPLPFKKEWQKLVMGSDRKINRRLYEVATLAHLRNKLRSGDIWVERSSAYRQFDSYLLPASAAAPIIAELDLPTSADDWLEQRGRELDWRLKRFSKRLMKNQLEGVSFDGNRLSITPVKAGVSSEGEALANQLDAMMPRIRITELLNEVAEHTGFLGAFTNLRTGGTCPNESALLAAILADATNLGLSRMANASQGVTRDQLIWAKDAYIREDTYGAGLSAIINAHHALPISSVWGEGTTSSSDGQFFRGGKRLRAGGDVNVRYGVDPGFSFYTHVSNQHGPYHVKVISAATHEAPYVLDGLLHHGTDLNITEHYTDTGGATDHVFALCAMLGFRFCPRLRDFPDRRLVPIEPLASYPDLIPLLGKRVRAETIREHWGDVLRLVASLKAGHVAPSTMLRKLAAYERQNQLDVALQEIGKIERTLFMLDWLENPALRRRCQAGLNKSEQRHALTQAICTFRQGRIVFRRGILTPLAG</sequence>
<accession>A0AAE4WH77</accession>
<keyword evidence="3" id="KW-0238">DNA-binding</keyword>
<evidence type="ECO:0000313" key="8">
    <source>
        <dbReference type="Proteomes" id="UP000436692"/>
    </source>
</evidence>
<protein>
    <submittedName>
        <fullName evidence="7">Tn3 family transposase</fullName>
    </submittedName>
</protein>
<evidence type="ECO:0000259" key="6">
    <source>
        <dbReference type="Pfam" id="PF13700"/>
    </source>
</evidence>
<dbReference type="GO" id="GO:0003677">
    <property type="term" value="F:DNA binding"/>
    <property type="evidence" value="ECO:0007669"/>
    <property type="project" value="UniProtKB-KW"/>
</dbReference>
<dbReference type="InterPro" id="IPR025296">
    <property type="entry name" value="DUF4158"/>
</dbReference>
<comment type="similarity">
    <text evidence="1">Belongs to the transposase 7 family.</text>
</comment>
<dbReference type="Proteomes" id="UP000436692">
    <property type="component" value="Unassembled WGS sequence"/>
</dbReference>
<dbReference type="AlphaFoldDB" id="A0AAE4WH77"/>
<evidence type="ECO:0000256" key="2">
    <source>
        <dbReference type="ARBA" id="ARBA00022578"/>
    </source>
</evidence>
<organism evidence="7 8">
    <name type="scientific">Agrobacterium vitis</name>
    <name type="common">Rhizobium vitis</name>
    <dbReference type="NCBI Taxonomy" id="373"/>
    <lineage>
        <taxon>Bacteria</taxon>
        <taxon>Pseudomonadati</taxon>
        <taxon>Pseudomonadota</taxon>
        <taxon>Alphaproteobacteria</taxon>
        <taxon>Hyphomicrobiales</taxon>
        <taxon>Rhizobiaceae</taxon>
        <taxon>Rhizobium/Agrobacterium group</taxon>
        <taxon>Agrobacterium</taxon>
    </lineage>
</organism>
<evidence type="ECO:0000256" key="4">
    <source>
        <dbReference type="ARBA" id="ARBA00023172"/>
    </source>
</evidence>
<gene>
    <name evidence="7" type="ORF">GOZ95_27145</name>
</gene>
<dbReference type="Pfam" id="PF13700">
    <property type="entry name" value="DUF4158"/>
    <property type="match status" value="1"/>
</dbReference>
<comment type="caution">
    <text evidence="7">The sequence shown here is derived from an EMBL/GenBank/DDBJ whole genome shotgun (WGS) entry which is preliminary data.</text>
</comment>
<evidence type="ECO:0000313" key="7">
    <source>
        <dbReference type="EMBL" id="MUZ61091.1"/>
    </source>
</evidence>
<dbReference type="GO" id="GO:0006313">
    <property type="term" value="P:DNA transposition"/>
    <property type="evidence" value="ECO:0007669"/>
    <property type="project" value="InterPro"/>
</dbReference>
<feature type="domain" description="DUF4158" evidence="6">
    <location>
        <begin position="6"/>
        <end position="168"/>
    </location>
</feature>
<dbReference type="InterPro" id="IPR047653">
    <property type="entry name" value="Tn3-like_transpos"/>
</dbReference>
<proteinExistence type="inferred from homology"/>
<name>A0AAE4WH77_AGRVI</name>
<dbReference type="NCBIfam" id="NF033527">
    <property type="entry name" value="transpos_Tn3"/>
    <property type="match status" value="1"/>
</dbReference>
<keyword evidence="2" id="KW-0815">Transposition</keyword>
<keyword evidence="4" id="KW-0233">DNA recombination</keyword>
<dbReference type="Pfam" id="PF01526">
    <property type="entry name" value="DDE_Tnp_Tn3"/>
    <property type="match status" value="1"/>
</dbReference>
<dbReference type="InterPro" id="IPR002513">
    <property type="entry name" value="Tn3_Tnp_DDE_dom"/>
</dbReference>